<dbReference type="PANTHER" id="PTHR20982">
    <property type="entry name" value="RIBOSOME RECYCLING FACTOR"/>
    <property type="match status" value="1"/>
</dbReference>
<organism evidence="8 9">
    <name type="scientific">Mycoplasmopsis felis</name>
    <dbReference type="NCBI Taxonomy" id="33923"/>
    <lineage>
        <taxon>Bacteria</taxon>
        <taxon>Bacillati</taxon>
        <taxon>Mycoplasmatota</taxon>
        <taxon>Mycoplasmoidales</taxon>
        <taxon>Metamycoplasmataceae</taxon>
        <taxon>Mycoplasmopsis</taxon>
    </lineage>
</organism>
<dbReference type="InterPro" id="IPR002661">
    <property type="entry name" value="Ribosome_recyc_fac"/>
</dbReference>
<comment type="function">
    <text evidence="5">Responsible for the release of ribosomes from messenger RNA at the termination of protein biosynthesis. May increase the efficiency of translation by recycling ribosomes from one round of translation to another.</text>
</comment>
<keyword evidence="9" id="KW-1185">Reference proteome</keyword>
<dbReference type="RefSeq" id="WP_161553362.1">
    <property type="nucleotide sequence ID" value="NZ_AP022325.1"/>
</dbReference>
<dbReference type="Proteomes" id="UP000464317">
    <property type="component" value="Chromosome"/>
</dbReference>
<evidence type="ECO:0000256" key="5">
    <source>
        <dbReference type="HAMAP-Rule" id="MF_00040"/>
    </source>
</evidence>
<comment type="subcellular location">
    <subcellularLocation>
        <location evidence="1 5">Cytoplasm</location>
    </subcellularLocation>
</comment>
<protein>
    <recommendedName>
        <fullName evidence="5">Ribosome-recycling factor</fullName>
        <shortName evidence="5">RRF</shortName>
    </recommendedName>
    <alternativeName>
        <fullName evidence="5">Ribosome-releasing factor</fullName>
    </alternativeName>
</protein>
<keyword evidence="3 5" id="KW-0963">Cytoplasm</keyword>
<name>A0A809RWF2_9BACT</name>
<dbReference type="FunFam" id="1.10.132.20:FF:000001">
    <property type="entry name" value="Ribosome-recycling factor"/>
    <property type="match status" value="1"/>
</dbReference>
<evidence type="ECO:0000313" key="9">
    <source>
        <dbReference type="Proteomes" id="UP000464317"/>
    </source>
</evidence>
<dbReference type="GO" id="GO:0005737">
    <property type="term" value="C:cytoplasm"/>
    <property type="evidence" value="ECO:0007669"/>
    <property type="project" value="UniProtKB-SubCell"/>
</dbReference>
<dbReference type="Pfam" id="PF01765">
    <property type="entry name" value="RRF"/>
    <property type="match status" value="1"/>
</dbReference>
<dbReference type="EMBL" id="AP022325">
    <property type="protein sequence ID" value="BBU47970.1"/>
    <property type="molecule type" value="Genomic_DNA"/>
</dbReference>
<evidence type="ECO:0000313" key="8">
    <source>
        <dbReference type="EMBL" id="BBU47970.1"/>
    </source>
</evidence>
<evidence type="ECO:0000256" key="2">
    <source>
        <dbReference type="ARBA" id="ARBA00005912"/>
    </source>
</evidence>
<proteinExistence type="inferred from homology"/>
<dbReference type="HAMAP" id="MF_00040">
    <property type="entry name" value="RRF"/>
    <property type="match status" value="1"/>
</dbReference>
<comment type="similarity">
    <text evidence="2 5">Belongs to the RRF family.</text>
</comment>
<dbReference type="KEGG" id="mfel:JPM2_6630"/>
<dbReference type="InterPro" id="IPR036191">
    <property type="entry name" value="RRF_sf"/>
</dbReference>
<dbReference type="InterPro" id="IPR023584">
    <property type="entry name" value="Ribosome_recyc_fac_dom"/>
</dbReference>
<dbReference type="Gene3D" id="1.10.132.20">
    <property type="entry name" value="Ribosome-recycling factor"/>
    <property type="match status" value="1"/>
</dbReference>
<reference evidence="8 9" key="1">
    <citation type="submission" date="2020-01" db="EMBL/GenBank/DDBJ databases">
        <title>Complete genome sequence of Mycoplasma felis strain Myco-2.</title>
        <authorList>
            <person name="Kinoshita Y."/>
            <person name="Niwa H."/>
            <person name="Uchida-Fujii E."/>
            <person name="Nukada T."/>
        </authorList>
    </citation>
    <scope>NUCLEOTIDE SEQUENCE [LARGE SCALE GENOMIC DNA]</scope>
    <source>
        <strain evidence="8 9">Myco-2</strain>
    </source>
</reference>
<dbReference type="Gene3D" id="3.30.1360.40">
    <property type="match status" value="1"/>
</dbReference>
<dbReference type="GO" id="GO:0043023">
    <property type="term" value="F:ribosomal large subunit binding"/>
    <property type="evidence" value="ECO:0007669"/>
    <property type="project" value="TreeGrafter"/>
</dbReference>
<dbReference type="GO" id="GO:0006415">
    <property type="term" value="P:translational termination"/>
    <property type="evidence" value="ECO:0007669"/>
    <property type="project" value="UniProtKB-UniRule"/>
</dbReference>
<dbReference type="NCBIfam" id="TIGR00496">
    <property type="entry name" value="frr"/>
    <property type="match status" value="1"/>
</dbReference>
<keyword evidence="6" id="KW-0175">Coiled coil</keyword>
<accession>A0A809RWF2</accession>
<feature type="coiled-coil region" evidence="6">
    <location>
        <begin position="129"/>
        <end position="175"/>
    </location>
</feature>
<evidence type="ECO:0000256" key="4">
    <source>
        <dbReference type="ARBA" id="ARBA00022917"/>
    </source>
</evidence>
<evidence type="ECO:0000256" key="1">
    <source>
        <dbReference type="ARBA" id="ARBA00004496"/>
    </source>
</evidence>
<sequence>MQLEEYLLELSDKCEKAINHFKFEMSKISTGRANPQIIKGIKINYYDSLISLDEIANISIPEPQQLLIKPYDITSVKDIAKSIEKANIGVLPVDEGNQVRLTFPLLTVERRKEMIKNLSKYTEQAKVGVRNSRQDINKLIKSNEELSEDEQERYLNSVQKTVDSYIKKINELTKSKEEELMNK</sequence>
<evidence type="ECO:0000256" key="3">
    <source>
        <dbReference type="ARBA" id="ARBA00022490"/>
    </source>
</evidence>
<dbReference type="FunFam" id="3.30.1360.40:FF:000001">
    <property type="entry name" value="Ribosome-recycling factor"/>
    <property type="match status" value="1"/>
</dbReference>
<keyword evidence="4 5" id="KW-0648">Protein biosynthesis</keyword>
<feature type="domain" description="Ribosome recycling factor" evidence="7">
    <location>
        <begin position="21"/>
        <end position="181"/>
    </location>
</feature>
<dbReference type="SUPFAM" id="SSF55194">
    <property type="entry name" value="Ribosome recycling factor, RRF"/>
    <property type="match status" value="1"/>
</dbReference>
<evidence type="ECO:0000256" key="6">
    <source>
        <dbReference type="SAM" id="Coils"/>
    </source>
</evidence>
<evidence type="ECO:0000259" key="7">
    <source>
        <dbReference type="Pfam" id="PF01765"/>
    </source>
</evidence>
<dbReference type="AlphaFoldDB" id="A0A809RWF2"/>
<gene>
    <name evidence="5 8" type="primary">frr</name>
    <name evidence="8" type="ORF">JPM2_6630</name>
</gene>
<dbReference type="PANTHER" id="PTHR20982:SF3">
    <property type="entry name" value="MITOCHONDRIAL RIBOSOME RECYCLING FACTOR PSEUDO 1"/>
    <property type="match status" value="1"/>
</dbReference>